<protein>
    <submittedName>
        <fullName evidence="5">Bifunctional metallophosphatase/5'-nucleotidase</fullName>
    </submittedName>
</protein>
<dbReference type="Proteomes" id="UP000593626">
    <property type="component" value="Chromosome"/>
</dbReference>
<dbReference type="InterPro" id="IPR004843">
    <property type="entry name" value="Calcineurin-like_PHP"/>
</dbReference>
<keyword evidence="2" id="KW-0547">Nucleotide-binding</keyword>
<dbReference type="InterPro" id="IPR029052">
    <property type="entry name" value="Metallo-depent_PP-like"/>
</dbReference>
<dbReference type="SUPFAM" id="SSF56300">
    <property type="entry name" value="Metallo-dependent phosphatases"/>
    <property type="match status" value="1"/>
</dbReference>
<name>A0A7S8HG14_9BACI</name>
<keyword evidence="2" id="KW-0378">Hydrolase</keyword>
<dbReference type="PANTHER" id="PTHR11575:SF23">
    <property type="entry name" value="5-NUCLEOTIDASE FAMILY PROTEIN"/>
    <property type="match status" value="1"/>
</dbReference>
<gene>
    <name evidence="5" type="ORF">G8O30_10755</name>
</gene>
<dbReference type="Pfam" id="PF00149">
    <property type="entry name" value="Metallophos"/>
    <property type="match status" value="1"/>
</dbReference>
<dbReference type="Pfam" id="PF02872">
    <property type="entry name" value="5_nucleotid_C"/>
    <property type="match status" value="1"/>
</dbReference>
<dbReference type="Gene3D" id="3.60.21.10">
    <property type="match status" value="1"/>
</dbReference>
<evidence type="ECO:0000256" key="1">
    <source>
        <dbReference type="ARBA" id="ARBA00022729"/>
    </source>
</evidence>
<dbReference type="RefSeq" id="WP_239672064.1">
    <property type="nucleotide sequence ID" value="NZ_CP049742.1"/>
</dbReference>
<dbReference type="KEGG" id="mcui:G8O30_10755"/>
<proteinExistence type="inferred from homology"/>
<dbReference type="SUPFAM" id="SSF55816">
    <property type="entry name" value="5'-nucleotidase (syn. UDP-sugar hydrolase), C-terminal domain"/>
    <property type="match status" value="1"/>
</dbReference>
<dbReference type="PRINTS" id="PR01607">
    <property type="entry name" value="APYRASEFAMLY"/>
</dbReference>
<evidence type="ECO:0000313" key="6">
    <source>
        <dbReference type="Proteomes" id="UP000593626"/>
    </source>
</evidence>
<dbReference type="InterPro" id="IPR006179">
    <property type="entry name" value="5_nucleotidase/apyrase"/>
</dbReference>
<evidence type="ECO:0000259" key="3">
    <source>
        <dbReference type="Pfam" id="PF00149"/>
    </source>
</evidence>
<dbReference type="PIRSF" id="PIRSF036361">
    <property type="entry name" value="YunD"/>
    <property type="match status" value="1"/>
</dbReference>
<dbReference type="InterPro" id="IPR008334">
    <property type="entry name" value="5'-Nucleotdase_C"/>
</dbReference>
<evidence type="ECO:0000313" key="5">
    <source>
        <dbReference type="EMBL" id="QPC47393.1"/>
    </source>
</evidence>
<evidence type="ECO:0000256" key="2">
    <source>
        <dbReference type="RuleBase" id="RU362119"/>
    </source>
</evidence>
<keyword evidence="6" id="KW-1185">Reference proteome</keyword>
<dbReference type="EMBL" id="CP049742">
    <property type="protein sequence ID" value="QPC47393.1"/>
    <property type="molecule type" value="Genomic_DNA"/>
</dbReference>
<dbReference type="GO" id="GO:0008253">
    <property type="term" value="F:5'-nucleotidase activity"/>
    <property type="evidence" value="ECO:0007669"/>
    <property type="project" value="TreeGrafter"/>
</dbReference>
<evidence type="ECO:0000259" key="4">
    <source>
        <dbReference type="Pfam" id="PF02872"/>
    </source>
</evidence>
<accession>A0A7S8HG14</accession>
<dbReference type="GO" id="GO:0030288">
    <property type="term" value="C:outer membrane-bounded periplasmic space"/>
    <property type="evidence" value="ECO:0007669"/>
    <property type="project" value="TreeGrafter"/>
</dbReference>
<dbReference type="GO" id="GO:0008768">
    <property type="term" value="F:UDP-sugar diphosphatase activity"/>
    <property type="evidence" value="ECO:0007669"/>
    <property type="project" value="TreeGrafter"/>
</dbReference>
<dbReference type="GO" id="GO:0009166">
    <property type="term" value="P:nucleotide catabolic process"/>
    <property type="evidence" value="ECO:0007669"/>
    <property type="project" value="InterPro"/>
</dbReference>
<dbReference type="PANTHER" id="PTHR11575">
    <property type="entry name" value="5'-NUCLEOTIDASE-RELATED"/>
    <property type="match status" value="1"/>
</dbReference>
<dbReference type="InterPro" id="IPR011240">
    <property type="entry name" value="Pesterase_YunD"/>
</dbReference>
<feature type="domain" description="5'-Nucleotidase C-terminal" evidence="4">
    <location>
        <begin position="275"/>
        <end position="352"/>
    </location>
</feature>
<sequence>MEKVYIYHTNDLRSHFQHWPTIQNFLLNRRKNHQEASEFALFFDIGDFADRSHPFIEGTKGTGIREMIEATYDAITIGNNEGITFTKNELNAMYENLTVPVLLNNLKDNGTLPNWASSYKIFSTNNDVRVGVIGTTAMYETFYALLGWEIEDPIQVIQQSVSELNSQCDVIVLLSHLGIHMDEQIAELDLGIDVILGGHTHHILHNGKQVKNTMLAAGGKHGQWIGEIQLEISSDRKLSSIVPRLLDVQNLPYMPGEDYELKGEKSLKKPVTIIDNDLEANWFSTSTLSTLIARSMLQHTNTSIGLFNLGTLLVPLKKGEVTSYHIHQLLPHPINYVTVEVTGSELKAIYQKCQDQSLQHFPLKGLGFRGTIMGAFHIEGMGVGSDGRTLITNGNLVRDDSIYTISTLDVFTFGPFFPEIKEAVKKRYYMPEFMRDVLEKFLTTSR</sequence>
<comment type="similarity">
    <text evidence="2">Belongs to the 5'-nucleotidase family.</text>
</comment>
<dbReference type="InterPro" id="IPR036907">
    <property type="entry name" value="5'-Nucleotdase_C_sf"/>
</dbReference>
<reference evidence="5 6" key="1">
    <citation type="submission" date="2019-07" db="EMBL/GenBank/DDBJ databases">
        <title>Genome sequence of 2 isolates from Red Sea Mangroves.</title>
        <authorList>
            <person name="Sefrji F."/>
            <person name="Michoud G."/>
            <person name="Merlino G."/>
            <person name="Daffonchio D."/>
        </authorList>
    </citation>
    <scope>NUCLEOTIDE SEQUENCE [LARGE SCALE GENOMIC DNA]</scope>
    <source>
        <strain evidence="5 6">R1DC41</strain>
    </source>
</reference>
<keyword evidence="1" id="KW-0732">Signal</keyword>
<organism evidence="5 6">
    <name type="scientific">Mangrovibacillus cuniculi</name>
    <dbReference type="NCBI Taxonomy" id="2593652"/>
    <lineage>
        <taxon>Bacteria</taxon>
        <taxon>Bacillati</taxon>
        <taxon>Bacillota</taxon>
        <taxon>Bacilli</taxon>
        <taxon>Bacillales</taxon>
        <taxon>Bacillaceae</taxon>
        <taxon>Mangrovibacillus</taxon>
    </lineage>
</organism>
<dbReference type="AlphaFoldDB" id="A0A7S8HG14"/>
<dbReference type="GO" id="GO:0000166">
    <property type="term" value="F:nucleotide binding"/>
    <property type="evidence" value="ECO:0007669"/>
    <property type="project" value="UniProtKB-KW"/>
</dbReference>
<dbReference type="Gene3D" id="3.90.780.10">
    <property type="entry name" value="5'-Nucleotidase, C-terminal domain"/>
    <property type="match status" value="1"/>
</dbReference>
<feature type="domain" description="Calcineurin-like phosphoesterase" evidence="3">
    <location>
        <begin position="6"/>
        <end position="202"/>
    </location>
</feature>